<comment type="caution">
    <text evidence="1">The sequence shown here is derived from an EMBL/GenBank/DDBJ whole genome shotgun (WGS) entry which is preliminary data.</text>
</comment>
<dbReference type="Proteomes" id="UP001489719">
    <property type="component" value="Unassembled WGS sequence"/>
</dbReference>
<sequence>MAKSARHTKVKKAMRPASRTAATDTSKVSKAAKMIASANRRTEVPTASDNRVQQSRTGPKVRQVVRRVSASVIQNEWVQLSETAREEIMKVMQAVSLAVHNSVTGEEKKKQVQEVVGSVLSKMERRLRRLPVPPSTKDRNFQYERMLELNVALEADLVTDLQQVTELEAEITAEQNELEKDTEYMQTLKHNAKSHEMLRGSQKKKLDKLLKDVSNVTPTNDDAESINLMDTSTADPQITADNDLKMLILRLGSHLTSIRNNIVGLEAVLAATRQVELVLNHQATQRAAGVRVCDD</sequence>
<keyword evidence="2" id="KW-1185">Reference proteome</keyword>
<evidence type="ECO:0000313" key="1">
    <source>
        <dbReference type="EMBL" id="KAK9322346.1"/>
    </source>
</evidence>
<name>A0ACC3TNA0_9ASCO</name>
<accession>A0ACC3TNA0</accession>
<gene>
    <name evidence="1" type="ORF">V1517DRAFT_136504</name>
</gene>
<organism evidence="1 2">
    <name type="scientific">Lipomyces orientalis</name>
    <dbReference type="NCBI Taxonomy" id="1233043"/>
    <lineage>
        <taxon>Eukaryota</taxon>
        <taxon>Fungi</taxon>
        <taxon>Dikarya</taxon>
        <taxon>Ascomycota</taxon>
        <taxon>Saccharomycotina</taxon>
        <taxon>Lipomycetes</taxon>
        <taxon>Lipomycetales</taxon>
        <taxon>Lipomycetaceae</taxon>
        <taxon>Lipomyces</taxon>
    </lineage>
</organism>
<dbReference type="EMBL" id="MU970078">
    <property type="protein sequence ID" value="KAK9322346.1"/>
    <property type="molecule type" value="Genomic_DNA"/>
</dbReference>
<reference evidence="2" key="1">
    <citation type="journal article" date="2024" name="Front. Bioeng. Biotechnol.">
        <title>Genome-scale model development and genomic sequencing of the oleaginous clade Lipomyces.</title>
        <authorList>
            <person name="Czajka J.J."/>
            <person name="Han Y."/>
            <person name="Kim J."/>
            <person name="Mondo S.J."/>
            <person name="Hofstad B.A."/>
            <person name="Robles A."/>
            <person name="Haridas S."/>
            <person name="Riley R."/>
            <person name="LaButti K."/>
            <person name="Pangilinan J."/>
            <person name="Andreopoulos W."/>
            <person name="Lipzen A."/>
            <person name="Yan J."/>
            <person name="Wang M."/>
            <person name="Ng V."/>
            <person name="Grigoriev I.V."/>
            <person name="Spatafora J.W."/>
            <person name="Magnuson J.K."/>
            <person name="Baker S.E."/>
            <person name="Pomraning K.R."/>
        </authorList>
    </citation>
    <scope>NUCLEOTIDE SEQUENCE [LARGE SCALE GENOMIC DNA]</scope>
    <source>
        <strain evidence="2">CBS 10300</strain>
    </source>
</reference>
<evidence type="ECO:0000313" key="2">
    <source>
        <dbReference type="Proteomes" id="UP001489719"/>
    </source>
</evidence>
<protein>
    <submittedName>
        <fullName evidence="1">CENP-Q, a CENPA-CAD centromere complex subunit-domain-containing protein</fullName>
    </submittedName>
</protein>
<proteinExistence type="predicted"/>